<dbReference type="AlphaFoldDB" id="A0A1D1UNA6"/>
<protein>
    <submittedName>
        <fullName evidence="2">Uncharacterized protein</fullName>
    </submittedName>
</protein>
<accession>A0A1D1UNA6</accession>
<comment type="caution">
    <text evidence="2">The sequence shown here is derived from an EMBL/GenBank/DDBJ whole genome shotgun (WGS) entry which is preliminary data.</text>
</comment>
<evidence type="ECO:0000256" key="1">
    <source>
        <dbReference type="SAM" id="MobiDB-lite"/>
    </source>
</evidence>
<name>A0A1D1UNA6_RAMVA</name>
<evidence type="ECO:0000313" key="2">
    <source>
        <dbReference type="EMBL" id="GAU90010.1"/>
    </source>
</evidence>
<evidence type="ECO:0000313" key="3">
    <source>
        <dbReference type="Proteomes" id="UP000186922"/>
    </source>
</evidence>
<dbReference type="EMBL" id="BDGG01000001">
    <property type="protein sequence ID" value="GAU90010.1"/>
    <property type="molecule type" value="Genomic_DNA"/>
</dbReference>
<gene>
    <name evidence="2" type="primary">RvY_02492-1</name>
    <name evidence="2" type="synonym">RvY_02492.1</name>
    <name evidence="2" type="ORF">RvY_02492</name>
</gene>
<feature type="compositionally biased region" description="Basic and acidic residues" evidence="1">
    <location>
        <begin position="36"/>
        <end position="47"/>
    </location>
</feature>
<sequence>MFTCECTQIRSMKRQLQTRLMRSARQPSSVATNKIRISDDPHSRAETEISCNTSTNGPISLASNCHHFVTKQFKTKKNMNGNFNFCLRLPTIRGLLEGALPEGQTH</sequence>
<feature type="region of interest" description="Disordered" evidence="1">
    <location>
        <begin position="26"/>
        <end position="48"/>
    </location>
</feature>
<dbReference type="Proteomes" id="UP000186922">
    <property type="component" value="Unassembled WGS sequence"/>
</dbReference>
<organism evidence="2 3">
    <name type="scientific">Ramazzottius varieornatus</name>
    <name type="common">Water bear</name>
    <name type="synonym">Tardigrade</name>
    <dbReference type="NCBI Taxonomy" id="947166"/>
    <lineage>
        <taxon>Eukaryota</taxon>
        <taxon>Metazoa</taxon>
        <taxon>Ecdysozoa</taxon>
        <taxon>Tardigrada</taxon>
        <taxon>Eutardigrada</taxon>
        <taxon>Parachela</taxon>
        <taxon>Hypsibioidea</taxon>
        <taxon>Ramazzottiidae</taxon>
        <taxon>Ramazzottius</taxon>
    </lineage>
</organism>
<keyword evidence="3" id="KW-1185">Reference proteome</keyword>
<proteinExistence type="predicted"/>
<reference evidence="2 3" key="1">
    <citation type="journal article" date="2016" name="Nat. Commun.">
        <title>Extremotolerant tardigrade genome and improved radiotolerance of human cultured cells by tardigrade-unique protein.</title>
        <authorList>
            <person name="Hashimoto T."/>
            <person name="Horikawa D.D."/>
            <person name="Saito Y."/>
            <person name="Kuwahara H."/>
            <person name="Kozuka-Hata H."/>
            <person name="Shin-I T."/>
            <person name="Minakuchi Y."/>
            <person name="Ohishi K."/>
            <person name="Motoyama A."/>
            <person name="Aizu T."/>
            <person name="Enomoto A."/>
            <person name="Kondo K."/>
            <person name="Tanaka S."/>
            <person name="Hara Y."/>
            <person name="Koshikawa S."/>
            <person name="Sagara H."/>
            <person name="Miura T."/>
            <person name="Yokobori S."/>
            <person name="Miyagawa K."/>
            <person name="Suzuki Y."/>
            <person name="Kubo T."/>
            <person name="Oyama M."/>
            <person name="Kohara Y."/>
            <person name="Fujiyama A."/>
            <person name="Arakawa K."/>
            <person name="Katayama T."/>
            <person name="Toyoda A."/>
            <person name="Kunieda T."/>
        </authorList>
    </citation>
    <scope>NUCLEOTIDE SEQUENCE [LARGE SCALE GENOMIC DNA]</scope>
    <source>
        <strain evidence="2 3">YOKOZUNA-1</strain>
    </source>
</reference>